<feature type="transmembrane region" description="Helical" evidence="9">
    <location>
        <begin position="31"/>
        <end position="54"/>
    </location>
</feature>
<proteinExistence type="inferred from homology"/>
<evidence type="ECO:0000256" key="5">
    <source>
        <dbReference type="ARBA" id="ARBA00022847"/>
    </source>
</evidence>
<keyword evidence="3" id="KW-0813">Transport</keyword>
<evidence type="ECO:0000256" key="9">
    <source>
        <dbReference type="SAM" id="Phobius"/>
    </source>
</evidence>
<organism evidence="10">
    <name type="scientific">Timema californicum</name>
    <name type="common">California timema</name>
    <name type="synonym">Walking stick</name>
    <dbReference type="NCBI Taxonomy" id="61474"/>
    <lineage>
        <taxon>Eukaryota</taxon>
        <taxon>Metazoa</taxon>
        <taxon>Ecdysozoa</taxon>
        <taxon>Arthropoda</taxon>
        <taxon>Hexapoda</taxon>
        <taxon>Insecta</taxon>
        <taxon>Pterygota</taxon>
        <taxon>Neoptera</taxon>
        <taxon>Polyneoptera</taxon>
        <taxon>Phasmatodea</taxon>
        <taxon>Timematodea</taxon>
        <taxon>Timematoidea</taxon>
        <taxon>Timematidae</taxon>
        <taxon>Timema</taxon>
    </lineage>
</organism>
<evidence type="ECO:0000256" key="4">
    <source>
        <dbReference type="ARBA" id="ARBA00022692"/>
    </source>
</evidence>
<gene>
    <name evidence="10" type="ORF">TCMB3V08_LOCUS11792</name>
</gene>
<feature type="binding site" evidence="8">
    <location>
        <position position="37"/>
    </location>
    <ligand>
        <name>Na(+)</name>
        <dbReference type="ChEBI" id="CHEBI:29101"/>
        <label>1</label>
    </ligand>
</feature>
<feature type="transmembrane region" description="Helical" evidence="9">
    <location>
        <begin position="90"/>
        <end position="108"/>
    </location>
</feature>
<evidence type="ECO:0000256" key="6">
    <source>
        <dbReference type="ARBA" id="ARBA00022989"/>
    </source>
</evidence>
<dbReference type="InterPro" id="IPR037272">
    <property type="entry name" value="SNS_sf"/>
</dbReference>
<evidence type="ECO:0000256" key="8">
    <source>
        <dbReference type="PIRSR" id="PIRSR600175-1"/>
    </source>
</evidence>
<reference evidence="10" key="1">
    <citation type="submission" date="2020-11" db="EMBL/GenBank/DDBJ databases">
        <authorList>
            <person name="Tran Van P."/>
        </authorList>
    </citation>
    <scope>NUCLEOTIDE SEQUENCE</scope>
</reference>
<feature type="binding site" evidence="8">
    <location>
        <position position="105"/>
    </location>
    <ligand>
        <name>Na(+)</name>
        <dbReference type="ChEBI" id="CHEBI:29101"/>
        <label>1</label>
    </ligand>
</feature>
<dbReference type="SUPFAM" id="SSF161070">
    <property type="entry name" value="SNF-like"/>
    <property type="match status" value="1"/>
</dbReference>
<accession>A0A7R9JHC2</accession>
<comment type="subcellular location">
    <subcellularLocation>
        <location evidence="1">Membrane</location>
        <topology evidence="1">Multi-pass membrane protein</topology>
    </subcellularLocation>
</comment>
<dbReference type="GO" id="GO:0005886">
    <property type="term" value="C:plasma membrane"/>
    <property type="evidence" value="ECO:0007669"/>
    <property type="project" value="TreeGrafter"/>
</dbReference>
<dbReference type="GO" id="GO:0035725">
    <property type="term" value="P:sodium ion transmembrane transport"/>
    <property type="evidence" value="ECO:0007669"/>
    <property type="project" value="TreeGrafter"/>
</dbReference>
<dbReference type="PROSITE" id="PS50267">
    <property type="entry name" value="NA_NEUROTRAN_SYMP_3"/>
    <property type="match status" value="1"/>
</dbReference>
<comment type="similarity">
    <text evidence="2">Belongs to the sodium:neurotransmitter symporter (SNF) (TC 2.A.22) family.</text>
</comment>
<evidence type="ECO:0000256" key="3">
    <source>
        <dbReference type="ARBA" id="ARBA00022448"/>
    </source>
</evidence>
<dbReference type="Pfam" id="PF00209">
    <property type="entry name" value="SNF"/>
    <property type="match status" value="1"/>
</dbReference>
<keyword evidence="5" id="KW-0769">Symport</keyword>
<feature type="binding site" evidence="8">
    <location>
        <position position="106"/>
    </location>
    <ligand>
        <name>Na(+)</name>
        <dbReference type="ChEBI" id="CHEBI:29101"/>
        <label>1</label>
    </ligand>
</feature>
<sequence>MGATCLMCLLYGAKANRMHHVVVVFVPRDCLITTAVNCFTSFFSGFVIFTYLGFMSHKQGIPISLVATEGPGLVFQVYPEAVATLPGSHLWSMLFFFMLIMLGLDSAVSECPQ</sequence>
<keyword evidence="8" id="KW-0915">Sodium</keyword>
<dbReference type="GO" id="GO:0046872">
    <property type="term" value="F:metal ion binding"/>
    <property type="evidence" value="ECO:0007669"/>
    <property type="project" value="UniProtKB-KW"/>
</dbReference>
<feature type="binding site" evidence="8">
    <location>
        <position position="102"/>
    </location>
    <ligand>
        <name>Na(+)</name>
        <dbReference type="ChEBI" id="CHEBI:29101"/>
        <label>1</label>
    </ligand>
</feature>
<keyword evidence="8" id="KW-0479">Metal-binding</keyword>
<keyword evidence="7 9" id="KW-0472">Membrane</keyword>
<dbReference type="EMBL" id="OE190754">
    <property type="protein sequence ID" value="CAD7579258.1"/>
    <property type="molecule type" value="Genomic_DNA"/>
</dbReference>
<evidence type="ECO:0000256" key="7">
    <source>
        <dbReference type="ARBA" id="ARBA00023136"/>
    </source>
</evidence>
<dbReference type="PRINTS" id="PR00176">
    <property type="entry name" value="NANEUSMPORT"/>
</dbReference>
<protein>
    <submittedName>
        <fullName evidence="10">(California timema) hypothetical protein</fullName>
    </submittedName>
</protein>
<dbReference type="GO" id="GO:0006865">
    <property type="term" value="P:amino acid transport"/>
    <property type="evidence" value="ECO:0007669"/>
    <property type="project" value="TreeGrafter"/>
</dbReference>
<dbReference type="GO" id="GO:0015293">
    <property type="term" value="F:symporter activity"/>
    <property type="evidence" value="ECO:0007669"/>
    <property type="project" value="UniProtKB-KW"/>
</dbReference>
<name>A0A7R9JHC2_TIMCA</name>
<dbReference type="AlphaFoldDB" id="A0A7R9JHC2"/>
<keyword evidence="4 9" id="KW-0812">Transmembrane</keyword>
<keyword evidence="6 9" id="KW-1133">Transmembrane helix</keyword>
<evidence type="ECO:0000256" key="2">
    <source>
        <dbReference type="ARBA" id="ARBA00006459"/>
    </source>
</evidence>
<evidence type="ECO:0000313" key="10">
    <source>
        <dbReference type="EMBL" id="CAD7579258.1"/>
    </source>
</evidence>
<evidence type="ECO:0000256" key="1">
    <source>
        <dbReference type="ARBA" id="ARBA00004141"/>
    </source>
</evidence>
<dbReference type="PANTHER" id="PTHR11616">
    <property type="entry name" value="SODIUM/CHLORIDE DEPENDENT TRANSPORTER"/>
    <property type="match status" value="1"/>
</dbReference>
<dbReference type="PANTHER" id="PTHR11616:SF38">
    <property type="entry name" value="SODIUM-DEPENDENT DOPAMINE TRANSPORTER"/>
    <property type="match status" value="1"/>
</dbReference>
<dbReference type="InterPro" id="IPR000175">
    <property type="entry name" value="Na/ntran_symport"/>
</dbReference>